<comment type="caution">
    <text evidence="2">The sequence shown here is derived from an EMBL/GenBank/DDBJ whole genome shotgun (WGS) entry which is preliminary data.</text>
</comment>
<reference evidence="2 3" key="1">
    <citation type="submission" date="2020-08" db="EMBL/GenBank/DDBJ databases">
        <title>Genomic Encyclopedia of Type Strains, Phase IV (KMG-IV): sequencing the most valuable type-strain genomes for metagenomic binning, comparative biology and taxonomic classification.</title>
        <authorList>
            <person name="Goeker M."/>
        </authorList>
    </citation>
    <scope>NUCLEOTIDE SEQUENCE [LARGE SCALE GENOMIC DNA]</scope>
    <source>
        <strain evidence="2 3">DSM 25024</strain>
    </source>
</reference>
<dbReference type="Pfam" id="PF09356">
    <property type="entry name" value="Phage_BR0599"/>
    <property type="match status" value="1"/>
</dbReference>
<dbReference type="EMBL" id="JACIDO010000001">
    <property type="protein sequence ID" value="MBB3934503.1"/>
    <property type="molecule type" value="Genomic_DNA"/>
</dbReference>
<dbReference type="InterPro" id="IPR011928">
    <property type="entry name" value="Phage_phiJL001_Gp84"/>
</dbReference>
<evidence type="ECO:0000259" key="1">
    <source>
        <dbReference type="Pfam" id="PF09356"/>
    </source>
</evidence>
<dbReference type="RefSeq" id="WP_090958218.1">
    <property type="nucleotide sequence ID" value="NZ_FOOA01000001.1"/>
</dbReference>
<protein>
    <submittedName>
        <fullName evidence="2">Putative phage protein (TIGR02218 family)</fullName>
    </submittedName>
</protein>
<dbReference type="NCBIfam" id="TIGR02218">
    <property type="entry name" value="phg_TIGR02218"/>
    <property type="match status" value="1"/>
</dbReference>
<feature type="domain" description="Bacteriophage phiJL001 Gp84 C-terminal" evidence="1">
    <location>
        <begin position="194"/>
        <end position="271"/>
    </location>
</feature>
<dbReference type="OrthoDB" id="1633386at2"/>
<organism evidence="2 3">
    <name type="scientific">Aureimonas phyllosphaerae</name>
    <dbReference type="NCBI Taxonomy" id="1166078"/>
    <lineage>
        <taxon>Bacteria</taxon>
        <taxon>Pseudomonadati</taxon>
        <taxon>Pseudomonadota</taxon>
        <taxon>Alphaproteobacteria</taxon>
        <taxon>Hyphomicrobiales</taxon>
        <taxon>Aurantimonadaceae</taxon>
        <taxon>Aureimonas</taxon>
    </lineage>
</organism>
<dbReference type="InterPro" id="IPR018964">
    <property type="entry name" value="Phage_phiJL001_Gp84_C"/>
</dbReference>
<accession>A0A7W6FT04</accession>
<dbReference type="Proteomes" id="UP000531216">
    <property type="component" value="Unassembled WGS sequence"/>
</dbReference>
<evidence type="ECO:0000313" key="3">
    <source>
        <dbReference type="Proteomes" id="UP000531216"/>
    </source>
</evidence>
<keyword evidence="3" id="KW-1185">Reference proteome</keyword>
<gene>
    <name evidence="2" type="ORF">GGR05_000614</name>
</gene>
<evidence type="ECO:0000313" key="2">
    <source>
        <dbReference type="EMBL" id="MBB3934503.1"/>
    </source>
</evidence>
<dbReference type="AlphaFoldDB" id="A0A7W6FT04"/>
<name>A0A7W6FT04_9HYPH</name>
<proteinExistence type="predicted"/>
<sequence>MSKLSEEFRARLARPATTLAHAWRVTRSDGRVLGFTDHDEDLTFDGTRFCARTGWTAGEAETMLGLGAGSQGIEAALSADAIREDEIAAGLFDGASVEIFRVDWQRPADHRLTEVADFGEITRTEVGLTVELRGLAARLDRQQGRYYRRRCDAALGDERCRVDMGPWTRIGRIASVEPETVVLDGLGAFDPEPYRSGQLRIGSVPARSVRSLRVGEDGLVLVDVVEGVPPLWQPGDEARLTAGCDRSFATCRERFDNGLNFRGFPHIPGADAALAVAKSDALHDGSAVVP</sequence>
<dbReference type="Pfam" id="PF09931">
    <property type="entry name" value="Phage_phiJL001_Gp84_N"/>
    <property type="match status" value="1"/>
</dbReference>